<evidence type="ECO:0000313" key="3">
    <source>
        <dbReference type="Proteomes" id="UP001302126"/>
    </source>
</evidence>
<dbReference type="Proteomes" id="UP001302126">
    <property type="component" value="Unassembled WGS sequence"/>
</dbReference>
<feature type="region of interest" description="Disordered" evidence="1">
    <location>
        <begin position="54"/>
        <end position="92"/>
    </location>
</feature>
<proteinExistence type="predicted"/>
<dbReference type="EMBL" id="MU864361">
    <property type="protein sequence ID" value="KAK4191022.1"/>
    <property type="molecule type" value="Genomic_DNA"/>
</dbReference>
<feature type="compositionally biased region" description="Polar residues" evidence="1">
    <location>
        <begin position="55"/>
        <end position="69"/>
    </location>
</feature>
<dbReference type="AlphaFoldDB" id="A0AAN6X432"/>
<reference evidence="2" key="1">
    <citation type="journal article" date="2023" name="Mol. Phylogenet. Evol.">
        <title>Genome-scale phylogeny and comparative genomics of the fungal order Sordariales.</title>
        <authorList>
            <person name="Hensen N."/>
            <person name="Bonometti L."/>
            <person name="Westerberg I."/>
            <person name="Brannstrom I.O."/>
            <person name="Guillou S."/>
            <person name="Cros-Aarteil S."/>
            <person name="Calhoun S."/>
            <person name="Haridas S."/>
            <person name="Kuo A."/>
            <person name="Mondo S."/>
            <person name="Pangilinan J."/>
            <person name="Riley R."/>
            <person name="LaButti K."/>
            <person name="Andreopoulos B."/>
            <person name="Lipzen A."/>
            <person name="Chen C."/>
            <person name="Yan M."/>
            <person name="Daum C."/>
            <person name="Ng V."/>
            <person name="Clum A."/>
            <person name="Steindorff A."/>
            <person name="Ohm R.A."/>
            <person name="Martin F."/>
            <person name="Silar P."/>
            <person name="Natvig D.O."/>
            <person name="Lalanne C."/>
            <person name="Gautier V."/>
            <person name="Ament-Velasquez S.L."/>
            <person name="Kruys A."/>
            <person name="Hutchinson M.I."/>
            <person name="Powell A.J."/>
            <person name="Barry K."/>
            <person name="Miller A.N."/>
            <person name="Grigoriev I.V."/>
            <person name="Debuchy R."/>
            <person name="Gladieux P."/>
            <person name="Hiltunen Thoren M."/>
            <person name="Johannesson H."/>
        </authorList>
    </citation>
    <scope>NUCLEOTIDE SEQUENCE</scope>
    <source>
        <strain evidence="2">PSN309</strain>
    </source>
</reference>
<reference evidence="2" key="2">
    <citation type="submission" date="2023-05" db="EMBL/GenBank/DDBJ databases">
        <authorList>
            <consortium name="Lawrence Berkeley National Laboratory"/>
            <person name="Steindorff A."/>
            <person name="Hensen N."/>
            <person name="Bonometti L."/>
            <person name="Westerberg I."/>
            <person name="Brannstrom I.O."/>
            <person name="Guillou S."/>
            <person name="Cros-Aarteil S."/>
            <person name="Calhoun S."/>
            <person name="Haridas S."/>
            <person name="Kuo A."/>
            <person name="Mondo S."/>
            <person name="Pangilinan J."/>
            <person name="Riley R."/>
            <person name="Labutti K."/>
            <person name="Andreopoulos B."/>
            <person name="Lipzen A."/>
            <person name="Chen C."/>
            <person name="Yanf M."/>
            <person name="Daum C."/>
            <person name="Ng V."/>
            <person name="Clum A."/>
            <person name="Ohm R."/>
            <person name="Martin F."/>
            <person name="Silar P."/>
            <person name="Natvig D."/>
            <person name="Lalanne C."/>
            <person name="Gautier V."/>
            <person name="Ament-Velasquez S.L."/>
            <person name="Kruys A."/>
            <person name="Hutchinson M.I."/>
            <person name="Powell A.J."/>
            <person name="Barry K."/>
            <person name="Miller A.N."/>
            <person name="Grigoriev I.V."/>
            <person name="Debuchy R."/>
            <person name="Gladieux P."/>
            <person name="Thoren M.H."/>
            <person name="Johannesson H."/>
        </authorList>
    </citation>
    <scope>NUCLEOTIDE SEQUENCE</scope>
    <source>
        <strain evidence="2">PSN309</strain>
    </source>
</reference>
<name>A0AAN6X432_9PEZI</name>
<keyword evidence="3" id="KW-1185">Reference proteome</keyword>
<evidence type="ECO:0000256" key="1">
    <source>
        <dbReference type="SAM" id="MobiDB-lite"/>
    </source>
</evidence>
<organism evidence="2 3">
    <name type="scientific">Podospora australis</name>
    <dbReference type="NCBI Taxonomy" id="1536484"/>
    <lineage>
        <taxon>Eukaryota</taxon>
        <taxon>Fungi</taxon>
        <taxon>Dikarya</taxon>
        <taxon>Ascomycota</taxon>
        <taxon>Pezizomycotina</taxon>
        <taxon>Sordariomycetes</taxon>
        <taxon>Sordariomycetidae</taxon>
        <taxon>Sordariales</taxon>
        <taxon>Podosporaceae</taxon>
        <taxon>Podospora</taxon>
    </lineage>
</organism>
<gene>
    <name evidence="2" type="ORF">QBC35DRAFT_471096</name>
</gene>
<comment type="caution">
    <text evidence="2">The sequence shown here is derived from an EMBL/GenBank/DDBJ whole genome shotgun (WGS) entry which is preliminary data.</text>
</comment>
<evidence type="ECO:0000313" key="2">
    <source>
        <dbReference type="EMBL" id="KAK4191022.1"/>
    </source>
</evidence>
<accession>A0AAN6X432</accession>
<sequence>MSTEITRPPILYTLFIIPDPLQVPPEEPRPLETIKQEFVLSVPRDLPLEEAQDRYINTNPNRPSGTPSNDGDVDVDMDSDPPTEPGLLDSSPLQVFFPPIQRYGGMLFFNPTHDILSLTNLTAVPFSGFSLSPDAEAGQLQVYFPDSLRQTFRRVKRLAIGWSVDTYSVICAYCYSAASIRNRAQLDSTPCPAWDEHHRFHIKNPDTDTDGEKPRPHKIISNIPNEFFALWPTYFPSLREVFITVDLTSWSQGDNDEFIKLKEGEEPDQLYEYKAMFGVPEGAVGCDVLNDANSQAWEIKAGPGTPANVASELNDRFENLGKTAFLKGEEGGLKPVGSDMIPTCSVLAFIEPRKGGEV</sequence>
<protein>
    <submittedName>
        <fullName evidence="2">Uncharacterized protein</fullName>
    </submittedName>
</protein>
<feature type="compositionally biased region" description="Acidic residues" evidence="1">
    <location>
        <begin position="71"/>
        <end position="81"/>
    </location>
</feature>